<evidence type="ECO:0000313" key="4">
    <source>
        <dbReference type="Proteomes" id="UP000765509"/>
    </source>
</evidence>
<evidence type="ECO:0000256" key="1">
    <source>
        <dbReference type="ARBA" id="ARBA00023268"/>
    </source>
</evidence>
<dbReference type="PANTHER" id="PTHR37984:SF5">
    <property type="entry name" value="PROTEIN NYNRIN-LIKE"/>
    <property type="match status" value="1"/>
</dbReference>
<keyword evidence="4" id="KW-1185">Reference proteome</keyword>
<dbReference type="GO" id="GO:0003824">
    <property type="term" value="F:catalytic activity"/>
    <property type="evidence" value="ECO:0007669"/>
    <property type="project" value="UniProtKB-KW"/>
</dbReference>
<dbReference type="OrthoDB" id="3245114at2759"/>
<dbReference type="InterPro" id="IPR043128">
    <property type="entry name" value="Rev_trsase/Diguanyl_cyclase"/>
</dbReference>
<dbReference type="Proteomes" id="UP000765509">
    <property type="component" value="Unassembled WGS sequence"/>
</dbReference>
<feature type="domain" description="Reverse transcriptase/retrotransposon-derived protein RNase H-like" evidence="2">
    <location>
        <begin position="39"/>
        <end position="121"/>
    </location>
</feature>
<reference evidence="3" key="1">
    <citation type="submission" date="2021-03" db="EMBL/GenBank/DDBJ databases">
        <title>Draft genome sequence of rust myrtle Austropuccinia psidii MF-1, a brazilian biotype.</title>
        <authorList>
            <person name="Quecine M.C."/>
            <person name="Pachon D.M.R."/>
            <person name="Bonatelli M.L."/>
            <person name="Correr F.H."/>
            <person name="Franceschini L.M."/>
            <person name="Leite T.F."/>
            <person name="Margarido G.R.A."/>
            <person name="Almeida C.A."/>
            <person name="Ferrarezi J.A."/>
            <person name="Labate C.A."/>
        </authorList>
    </citation>
    <scope>NUCLEOTIDE SEQUENCE</scope>
    <source>
        <strain evidence="3">MF-1</strain>
    </source>
</reference>
<comment type="caution">
    <text evidence="3">The sequence shown here is derived from an EMBL/GenBank/DDBJ whole genome shotgun (WGS) entry which is preliminary data.</text>
</comment>
<proteinExistence type="predicted"/>
<dbReference type="Pfam" id="PF17919">
    <property type="entry name" value="RT_RNaseH_2"/>
    <property type="match status" value="1"/>
</dbReference>
<accession>A0A9Q3CMD9</accession>
<protein>
    <recommendedName>
        <fullName evidence="2">Reverse transcriptase/retrotransposon-derived protein RNase H-like domain-containing protein</fullName>
    </recommendedName>
</protein>
<dbReference type="InterPro" id="IPR041577">
    <property type="entry name" value="RT_RNaseH_2"/>
</dbReference>
<dbReference type="InterPro" id="IPR043502">
    <property type="entry name" value="DNA/RNA_pol_sf"/>
</dbReference>
<name>A0A9Q3CMD9_9BASI</name>
<dbReference type="InterPro" id="IPR050951">
    <property type="entry name" value="Retrovirus_Pol_polyprotein"/>
</dbReference>
<evidence type="ECO:0000259" key="2">
    <source>
        <dbReference type="Pfam" id="PF17919"/>
    </source>
</evidence>
<gene>
    <name evidence="3" type="ORF">O181_027456</name>
</gene>
<dbReference type="EMBL" id="AVOT02009267">
    <property type="protein sequence ID" value="MBW0487741.1"/>
    <property type="molecule type" value="Genomic_DNA"/>
</dbReference>
<dbReference type="SUPFAM" id="SSF56672">
    <property type="entry name" value="DNA/RNA polymerases"/>
    <property type="match status" value="1"/>
</dbReference>
<dbReference type="PANTHER" id="PTHR37984">
    <property type="entry name" value="PROTEIN CBG26694"/>
    <property type="match status" value="1"/>
</dbReference>
<sequence length="123" mass="14383">MQSLLGFSSYYRSHFRNLAHITGSLYRLCSNNVFFEIKKERRDAYEWNKQELTNAPVLIFPDFELPFKLYMDSGCSKGLGASLHQRQILDGEPREGLICYISRQLKDTEARYMATQNECLFLV</sequence>
<keyword evidence="1" id="KW-0511">Multifunctional enzyme</keyword>
<dbReference type="AlphaFoldDB" id="A0A9Q3CMD9"/>
<dbReference type="Gene3D" id="3.30.70.270">
    <property type="match status" value="1"/>
</dbReference>
<evidence type="ECO:0000313" key="3">
    <source>
        <dbReference type="EMBL" id="MBW0487741.1"/>
    </source>
</evidence>
<organism evidence="3 4">
    <name type="scientific">Austropuccinia psidii MF-1</name>
    <dbReference type="NCBI Taxonomy" id="1389203"/>
    <lineage>
        <taxon>Eukaryota</taxon>
        <taxon>Fungi</taxon>
        <taxon>Dikarya</taxon>
        <taxon>Basidiomycota</taxon>
        <taxon>Pucciniomycotina</taxon>
        <taxon>Pucciniomycetes</taxon>
        <taxon>Pucciniales</taxon>
        <taxon>Sphaerophragmiaceae</taxon>
        <taxon>Austropuccinia</taxon>
    </lineage>
</organism>